<dbReference type="PANTHER" id="PTHR48098">
    <property type="entry name" value="ENTEROCHELIN ESTERASE-RELATED"/>
    <property type="match status" value="1"/>
</dbReference>
<dbReference type="SUPFAM" id="SSF53474">
    <property type="entry name" value="alpha/beta-Hydrolases"/>
    <property type="match status" value="1"/>
</dbReference>
<dbReference type="InterPro" id="IPR000801">
    <property type="entry name" value="Esterase-like"/>
</dbReference>
<accession>A0A9X2KL24</accession>
<name>A0A9X2KL24_9MICC</name>
<comment type="caution">
    <text evidence="3">The sequence shown here is derived from an EMBL/GenBank/DDBJ whole genome shotgun (WGS) entry which is preliminary data.</text>
</comment>
<keyword evidence="2" id="KW-0472">Membrane</keyword>
<reference evidence="3" key="1">
    <citation type="submission" date="2022-06" db="EMBL/GenBank/DDBJ databases">
        <title>Rothia sp. isolated from sandalwood seedling.</title>
        <authorList>
            <person name="Tuikhar N."/>
            <person name="Kirdat K."/>
            <person name="Thorat V."/>
            <person name="Swetha P."/>
            <person name="Padma S."/>
            <person name="Sundararaj R."/>
            <person name="Yadav A."/>
        </authorList>
    </citation>
    <scope>NUCLEOTIDE SEQUENCE</scope>
    <source>
        <strain evidence="3">AR01</strain>
    </source>
</reference>
<keyword evidence="2" id="KW-0812">Transmembrane</keyword>
<organism evidence="3 4">
    <name type="scientific">Rothia santali</name>
    <dbReference type="NCBI Taxonomy" id="2949643"/>
    <lineage>
        <taxon>Bacteria</taxon>
        <taxon>Bacillati</taxon>
        <taxon>Actinomycetota</taxon>
        <taxon>Actinomycetes</taxon>
        <taxon>Micrococcales</taxon>
        <taxon>Micrococcaceae</taxon>
        <taxon>Rothia</taxon>
    </lineage>
</organism>
<evidence type="ECO:0000313" key="4">
    <source>
        <dbReference type="Proteomes" id="UP001139502"/>
    </source>
</evidence>
<feature type="transmembrane region" description="Helical" evidence="2">
    <location>
        <begin position="12"/>
        <end position="31"/>
    </location>
</feature>
<dbReference type="AlphaFoldDB" id="A0A9X2KL24"/>
<evidence type="ECO:0000313" key="3">
    <source>
        <dbReference type="EMBL" id="MCP3425666.1"/>
    </source>
</evidence>
<dbReference type="InterPro" id="IPR050583">
    <property type="entry name" value="Mycobacterial_A85_antigen"/>
</dbReference>
<proteinExistence type="predicted"/>
<dbReference type="GO" id="GO:0016747">
    <property type="term" value="F:acyltransferase activity, transferring groups other than amino-acyl groups"/>
    <property type="evidence" value="ECO:0007669"/>
    <property type="project" value="TreeGrafter"/>
</dbReference>
<evidence type="ECO:0000256" key="1">
    <source>
        <dbReference type="SAM" id="MobiDB-lite"/>
    </source>
</evidence>
<keyword evidence="4" id="KW-1185">Reference proteome</keyword>
<dbReference type="Pfam" id="PF00756">
    <property type="entry name" value="Esterase"/>
    <property type="match status" value="1"/>
</dbReference>
<dbReference type="Gene3D" id="3.40.50.1820">
    <property type="entry name" value="alpha/beta hydrolase"/>
    <property type="match status" value="1"/>
</dbReference>
<dbReference type="InterPro" id="IPR029058">
    <property type="entry name" value="AB_hydrolase_fold"/>
</dbReference>
<evidence type="ECO:0000256" key="2">
    <source>
        <dbReference type="SAM" id="Phobius"/>
    </source>
</evidence>
<keyword evidence="2" id="KW-1133">Transmembrane helix</keyword>
<dbReference type="Proteomes" id="UP001139502">
    <property type="component" value="Unassembled WGS sequence"/>
</dbReference>
<sequence length="390" mass="42030">MADFFDLTSWGLIGSVVGVTVVLFALAVVVVPRMRRARLRTHLAQAVSLIAVSTLVLVSTGLVLNKQNNWFSSWADVFADPAAAGDVSSQVYGQRPAAGVSPADVSQQASDLQKDPASNRDFGSQLDRDAQGGQYVSFTLPGAQSGQSYGTTLWLPPSYLQQSDRFYPVILAFTGYPGSPKTYSESVDYGQKIEDAVAAGKMSEAIVVIPDVFPGTYDSECVDGTQSQDGQTTPRVETYVTRDLVPWVENNLRAINAPGAWATEGYSAGGWCAAMFTMRHPDLFSSAMIQSGYFSPIYSDGQQWNPADDTRYDLARIAADEAPAVGLHYFSSEEDSLSWPSLQAFSGSVKPPTSLTADHIPTGGHTLDVWIPGMERGLEWLGSSSTYFAP</sequence>
<feature type="transmembrane region" description="Helical" evidence="2">
    <location>
        <begin position="43"/>
        <end position="64"/>
    </location>
</feature>
<dbReference type="RefSeq" id="WP_254165984.1">
    <property type="nucleotide sequence ID" value="NZ_JANAFB010000012.1"/>
</dbReference>
<gene>
    <name evidence="3" type="ORF">NBM05_06475</name>
</gene>
<dbReference type="PANTHER" id="PTHR48098:SF1">
    <property type="entry name" value="DIACYLGLYCEROL ACYLTRANSFERASE_MYCOLYLTRANSFERASE AG85A"/>
    <property type="match status" value="1"/>
</dbReference>
<dbReference type="EMBL" id="JANAFB010000012">
    <property type="protein sequence ID" value="MCP3425666.1"/>
    <property type="molecule type" value="Genomic_DNA"/>
</dbReference>
<dbReference type="GO" id="GO:0016787">
    <property type="term" value="F:hydrolase activity"/>
    <property type="evidence" value="ECO:0007669"/>
    <property type="project" value="UniProtKB-KW"/>
</dbReference>
<feature type="region of interest" description="Disordered" evidence="1">
    <location>
        <begin position="101"/>
        <end position="126"/>
    </location>
</feature>
<protein>
    <submittedName>
        <fullName evidence="3">Alpha/beta hydrolase-fold protein</fullName>
    </submittedName>
</protein>
<keyword evidence="3" id="KW-0378">Hydrolase</keyword>